<comment type="caution">
    <text evidence="4">The sequence shown here is derived from an EMBL/GenBank/DDBJ whole genome shotgun (WGS) entry which is preliminary data.</text>
</comment>
<dbReference type="InterPro" id="IPR038765">
    <property type="entry name" value="Papain-like_cys_pep_sf"/>
</dbReference>
<dbReference type="PANTHER" id="PTHR21646:SF74">
    <property type="entry name" value="UBIQUITIN CARBOXYL-TERMINAL HYDROLASE 19"/>
    <property type="match status" value="1"/>
</dbReference>
<accession>A0A1Y3BI97</accession>
<dbReference type="SUPFAM" id="SSF54001">
    <property type="entry name" value="Cysteine proteinases"/>
    <property type="match status" value="1"/>
</dbReference>
<sequence length="184" mass="21814">MDWITVIDFPLCPFSVQLTSLDQNIGYVNIGNDDDDDVTLDDCLKAFIEPEILVPREASKQLSFWRLPSILVIQLKRFKTHSSSYYHEKINYMIKYPFELNLEKYIVKHNDDQQQSPPPIYELYAIVNHQGRPTWGHYTAFARSSHSNEFGWRLFDDNCVDKITDDREIITSKAYLLFYKRREH</sequence>
<dbReference type="InterPro" id="IPR050185">
    <property type="entry name" value="Ub_carboxyl-term_hydrolase"/>
</dbReference>
<gene>
    <name evidence="4" type="ORF">BLA29_002865</name>
</gene>
<dbReference type="InterPro" id="IPR018200">
    <property type="entry name" value="USP_CS"/>
</dbReference>
<dbReference type="GO" id="GO:0004843">
    <property type="term" value="F:cysteine-type deubiquitinase activity"/>
    <property type="evidence" value="ECO:0007669"/>
    <property type="project" value="UniProtKB-EC"/>
</dbReference>
<reference evidence="4 5" key="1">
    <citation type="submission" date="2017-03" db="EMBL/GenBank/DDBJ databases">
        <title>Genome Survey of Euroglyphus maynei.</title>
        <authorList>
            <person name="Arlian L.G."/>
            <person name="Morgan M.S."/>
            <person name="Rider S.D."/>
        </authorList>
    </citation>
    <scope>NUCLEOTIDE SEQUENCE [LARGE SCALE GENOMIC DNA]</scope>
    <source>
        <strain evidence="4">Arlian Lab</strain>
        <tissue evidence="4">Whole body</tissue>
    </source>
</reference>
<dbReference type="Pfam" id="PF00443">
    <property type="entry name" value="UCH"/>
    <property type="match status" value="1"/>
</dbReference>
<dbReference type="AlphaFoldDB" id="A0A1Y3BI97"/>
<comment type="catalytic activity">
    <reaction evidence="1">
        <text>Thiol-dependent hydrolysis of ester, thioester, amide, peptide and isopeptide bonds formed by the C-terminal Gly of ubiquitin (a 76-residue protein attached to proteins as an intracellular targeting signal).</text>
        <dbReference type="EC" id="3.4.19.12"/>
    </reaction>
</comment>
<dbReference type="GO" id="GO:0016579">
    <property type="term" value="P:protein deubiquitination"/>
    <property type="evidence" value="ECO:0007669"/>
    <property type="project" value="InterPro"/>
</dbReference>
<proteinExistence type="predicted"/>
<feature type="domain" description="USP" evidence="3">
    <location>
        <begin position="1"/>
        <end position="182"/>
    </location>
</feature>
<dbReference type="InterPro" id="IPR001394">
    <property type="entry name" value="Peptidase_C19_UCH"/>
</dbReference>
<evidence type="ECO:0000256" key="2">
    <source>
        <dbReference type="ARBA" id="ARBA00012759"/>
    </source>
</evidence>
<dbReference type="PROSITE" id="PS00973">
    <property type="entry name" value="USP_2"/>
    <property type="match status" value="1"/>
</dbReference>
<evidence type="ECO:0000313" key="4">
    <source>
        <dbReference type="EMBL" id="OTF80592.1"/>
    </source>
</evidence>
<dbReference type="EC" id="3.4.19.12" evidence="2"/>
<dbReference type="EMBL" id="MUJZ01017489">
    <property type="protein sequence ID" value="OTF80592.1"/>
    <property type="molecule type" value="Genomic_DNA"/>
</dbReference>
<dbReference type="Gene3D" id="3.90.70.10">
    <property type="entry name" value="Cysteine proteinases"/>
    <property type="match status" value="1"/>
</dbReference>
<organism evidence="4 5">
    <name type="scientific">Euroglyphus maynei</name>
    <name type="common">Mayne's house dust mite</name>
    <dbReference type="NCBI Taxonomy" id="6958"/>
    <lineage>
        <taxon>Eukaryota</taxon>
        <taxon>Metazoa</taxon>
        <taxon>Ecdysozoa</taxon>
        <taxon>Arthropoda</taxon>
        <taxon>Chelicerata</taxon>
        <taxon>Arachnida</taxon>
        <taxon>Acari</taxon>
        <taxon>Acariformes</taxon>
        <taxon>Sarcoptiformes</taxon>
        <taxon>Astigmata</taxon>
        <taxon>Psoroptidia</taxon>
        <taxon>Analgoidea</taxon>
        <taxon>Pyroglyphidae</taxon>
        <taxon>Pyroglyphinae</taxon>
        <taxon>Euroglyphus</taxon>
    </lineage>
</organism>
<evidence type="ECO:0000256" key="1">
    <source>
        <dbReference type="ARBA" id="ARBA00000707"/>
    </source>
</evidence>
<dbReference type="InterPro" id="IPR028889">
    <property type="entry name" value="USP"/>
</dbReference>
<keyword evidence="5" id="KW-1185">Reference proteome</keyword>
<name>A0A1Y3BI97_EURMA</name>
<protein>
    <recommendedName>
        <fullName evidence="2">ubiquitinyl hydrolase 1</fullName>
        <ecNumber evidence="2">3.4.19.12</ecNumber>
    </recommendedName>
</protein>
<dbReference type="Proteomes" id="UP000194236">
    <property type="component" value="Unassembled WGS sequence"/>
</dbReference>
<evidence type="ECO:0000259" key="3">
    <source>
        <dbReference type="PROSITE" id="PS50235"/>
    </source>
</evidence>
<evidence type="ECO:0000313" key="5">
    <source>
        <dbReference type="Proteomes" id="UP000194236"/>
    </source>
</evidence>
<dbReference type="OrthoDB" id="6516050at2759"/>
<dbReference type="PROSITE" id="PS50235">
    <property type="entry name" value="USP_3"/>
    <property type="match status" value="1"/>
</dbReference>
<dbReference type="PANTHER" id="PTHR21646">
    <property type="entry name" value="UBIQUITIN CARBOXYL-TERMINAL HYDROLASE"/>
    <property type="match status" value="1"/>
</dbReference>